<dbReference type="AlphaFoldDB" id="A0A0C3EBY9"/>
<feature type="transmembrane region" description="Helical" evidence="1">
    <location>
        <begin position="185"/>
        <end position="204"/>
    </location>
</feature>
<feature type="domain" description="DUF6534" evidence="2">
    <location>
        <begin position="150"/>
        <end position="250"/>
    </location>
</feature>
<dbReference type="InterPro" id="IPR045339">
    <property type="entry name" value="DUF6534"/>
</dbReference>
<reference evidence="3 4" key="1">
    <citation type="submission" date="2014-04" db="EMBL/GenBank/DDBJ databases">
        <authorList>
            <consortium name="DOE Joint Genome Institute"/>
            <person name="Kuo A."/>
            <person name="Kohler A."/>
            <person name="Nagy L.G."/>
            <person name="Floudas D."/>
            <person name="Copeland A."/>
            <person name="Barry K.W."/>
            <person name="Cichocki N."/>
            <person name="Veneault-Fourrey C."/>
            <person name="LaButti K."/>
            <person name="Lindquist E.A."/>
            <person name="Lipzen A."/>
            <person name="Lundell T."/>
            <person name="Morin E."/>
            <person name="Murat C."/>
            <person name="Sun H."/>
            <person name="Tunlid A."/>
            <person name="Henrissat B."/>
            <person name="Grigoriev I.V."/>
            <person name="Hibbett D.S."/>
            <person name="Martin F."/>
            <person name="Nordberg H.P."/>
            <person name="Cantor M.N."/>
            <person name="Hua S.X."/>
        </authorList>
    </citation>
    <scope>NUCLEOTIDE SEQUENCE [LARGE SCALE GENOMIC DNA]</scope>
    <source>
        <strain evidence="3 4">Foug A</strain>
    </source>
</reference>
<reference evidence="4" key="2">
    <citation type="submission" date="2015-01" db="EMBL/GenBank/DDBJ databases">
        <title>Evolutionary Origins and Diversification of the Mycorrhizal Mutualists.</title>
        <authorList>
            <consortium name="DOE Joint Genome Institute"/>
            <consortium name="Mycorrhizal Genomics Consortium"/>
            <person name="Kohler A."/>
            <person name="Kuo A."/>
            <person name="Nagy L.G."/>
            <person name="Floudas D."/>
            <person name="Copeland A."/>
            <person name="Barry K.W."/>
            <person name="Cichocki N."/>
            <person name="Veneault-Fourrey C."/>
            <person name="LaButti K."/>
            <person name="Lindquist E.A."/>
            <person name="Lipzen A."/>
            <person name="Lundell T."/>
            <person name="Morin E."/>
            <person name="Murat C."/>
            <person name="Riley R."/>
            <person name="Ohm R."/>
            <person name="Sun H."/>
            <person name="Tunlid A."/>
            <person name="Henrissat B."/>
            <person name="Grigoriev I.V."/>
            <person name="Hibbett D.S."/>
            <person name="Martin F."/>
        </authorList>
    </citation>
    <scope>NUCLEOTIDE SEQUENCE [LARGE SCALE GENOMIC DNA]</scope>
    <source>
        <strain evidence="4">Foug A</strain>
    </source>
</reference>
<name>A0A0C3EBY9_9AGAM</name>
<organism evidence="3 4">
    <name type="scientific">Scleroderma citrinum Foug A</name>
    <dbReference type="NCBI Taxonomy" id="1036808"/>
    <lineage>
        <taxon>Eukaryota</taxon>
        <taxon>Fungi</taxon>
        <taxon>Dikarya</taxon>
        <taxon>Basidiomycota</taxon>
        <taxon>Agaricomycotina</taxon>
        <taxon>Agaricomycetes</taxon>
        <taxon>Agaricomycetidae</taxon>
        <taxon>Boletales</taxon>
        <taxon>Sclerodermatineae</taxon>
        <taxon>Sclerodermataceae</taxon>
        <taxon>Scleroderma</taxon>
    </lineage>
</organism>
<evidence type="ECO:0000259" key="2">
    <source>
        <dbReference type="Pfam" id="PF20152"/>
    </source>
</evidence>
<dbReference type="InParanoid" id="A0A0C3EBY9"/>
<sequence length="250" mass="27853">MTIGSACVNFLHLTLETGDSRDAIFPDYTGYLSANIYSIFDFSQTTTLFLDPCVLESVNTFVTGSFYWRVLVSCRQNTSYYCTLGLPWDLNKHYQGVHSNQFSDQNKPLLCAVPPDQLATAWAQLMFTIEANAANSITNTLYCPLNSLASAACDAIITISIWIYLRPLRNSPFHKDQYIDQFNLIFVEMGMITFATGVLMMILYTQISASGSYLTAGPSAVLSKSQYRFTTTGVDLTIYHIAYANSMLAV</sequence>
<keyword evidence="4" id="KW-1185">Reference proteome</keyword>
<dbReference type="EMBL" id="KN822022">
    <property type="protein sequence ID" value="KIM65466.1"/>
    <property type="molecule type" value="Genomic_DNA"/>
</dbReference>
<evidence type="ECO:0000313" key="3">
    <source>
        <dbReference type="EMBL" id="KIM65466.1"/>
    </source>
</evidence>
<accession>A0A0C3EBY9</accession>
<keyword evidence="1" id="KW-0472">Membrane</keyword>
<protein>
    <recommendedName>
        <fullName evidence="2">DUF6534 domain-containing protein</fullName>
    </recommendedName>
</protein>
<keyword evidence="1" id="KW-1133">Transmembrane helix</keyword>
<gene>
    <name evidence="3" type="ORF">SCLCIDRAFT_1159071</name>
</gene>
<evidence type="ECO:0000313" key="4">
    <source>
        <dbReference type="Proteomes" id="UP000053989"/>
    </source>
</evidence>
<dbReference type="HOGENOM" id="CLU_1111913_0_0_1"/>
<keyword evidence="1" id="KW-0812">Transmembrane</keyword>
<dbReference type="Proteomes" id="UP000053989">
    <property type="component" value="Unassembled WGS sequence"/>
</dbReference>
<feature type="transmembrane region" description="Helical" evidence="1">
    <location>
        <begin position="145"/>
        <end position="165"/>
    </location>
</feature>
<dbReference type="Pfam" id="PF20152">
    <property type="entry name" value="DUF6534"/>
    <property type="match status" value="1"/>
</dbReference>
<evidence type="ECO:0000256" key="1">
    <source>
        <dbReference type="SAM" id="Phobius"/>
    </source>
</evidence>
<proteinExistence type="predicted"/>
<dbReference type="OrthoDB" id="2971182at2759"/>